<sequence length="573" mass="64933">MEHPYQDVIRGPPAECEPERTARDAAIAIDADTNVGSEDHNVEPSDPSEALISPEPQHQNLSRVQTQHRVETLPQHGAALIDYALRDWNAITQGSTTTDGWVNRWFFDMYIVHFPSNFNGWAVVAEPECSLPAVSHMQNYSDATEYRLCDWTRATDRATTGQQVCKHMFDALIAQCNPRIRRFQDTQVFPHENVIHSPERQPASPVHTHGPLSIRGSVTPSTHTGLESTPGSSHADGLESQRSIPARSQHGQGLGSRPGRRNILHNDRAVEPTGRRFRSRSPDLIARPRLDRNRSYPRARCQRDVSLHYSDGGRSSRGEPTCYPGEDGQYHEAPSGIAPTTHDHNNQHPGEACYRQNAETSQNGTTEGLSPEPGHVVPHGTGLPDFKFKKEKNEFSICCHCWTNNRSCDHQWPCRECKVKGISCAYIACPMSRCPLEVKCPAYHIVPGLGENRKIGSPIHLLPLLGLNRHVIESYDVRNIREKIQDPDSAQQIYLLLQKKIQQMTQSERKKFEDPAARKLLRESDKVPAMRDKTLRYKASMIVKLVQQLRIQPYKELWRQFHRQQRFGPTARD</sequence>
<evidence type="ECO:0000256" key="1">
    <source>
        <dbReference type="SAM" id="MobiDB-lite"/>
    </source>
</evidence>
<dbReference type="AlphaFoldDB" id="A0A9P8KBM7"/>
<dbReference type="OrthoDB" id="3901757at2759"/>
<gene>
    <name evidence="2" type="ORF">KCV03_g1791</name>
</gene>
<dbReference type="Proteomes" id="UP000767238">
    <property type="component" value="Unassembled WGS sequence"/>
</dbReference>
<feature type="compositionally biased region" description="Basic and acidic residues" evidence="1">
    <location>
        <begin position="264"/>
        <end position="274"/>
    </location>
</feature>
<feature type="compositionally biased region" description="Polar residues" evidence="1">
    <location>
        <begin position="216"/>
        <end position="232"/>
    </location>
</feature>
<reference evidence="2" key="2">
    <citation type="submission" date="2021-08" db="EMBL/GenBank/DDBJ databases">
        <authorList>
            <person name="Gostincar C."/>
            <person name="Sun X."/>
            <person name="Song Z."/>
            <person name="Gunde-Cimerman N."/>
        </authorList>
    </citation>
    <scope>NUCLEOTIDE SEQUENCE</scope>
    <source>
        <strain evidence="2">EXF-8016</strain>
    </source>
</reference>
<reference evidence="2" key="1">
    <citation type="journal article" date="2021" name="J Fungi (Basel)">
        <title>Virulence traits and population genomics of the black yeast Aureobasidium melanogenum.</title>
        <authorList>
            <person name="Cernosa A."/>
            <person name="Sun X."/>
            <person name="Gostincar C."/>
            <person name="Fang C."/>
            <person name="Gunde-Cimerman N."/>
            <person name="Song Z."/>
        </authorList>
    </citation>
    <scope>NUCLEOTIDE SEQUENCE</scope>
    <source>
        <strain evidence="2">EXF-8016</strain>
    </source>
</reference>
<proteinExistence type="predicted"/>
<organism evidence="2 3">
    <name type="scientific">Aureobasidium melanogenum</name>
    <name type="common">Aureobasidium pullulans var. melanogenum</name>
    <dbReference type="NCBI Taxonomy" id="46634"/>
    <lineage>
        <taxon>Eukaryota</taxon>
        <taxon>Fungi</taxon>
        <taxon>Dikarya</taxon>
        <taxon>Ascomycota</taxon>
        <taxon>Pezizomycotina</taxon>
        <taxon>Dothideomycetes</taxon>
        <taxon>Dothideomycetidae</taxon>
        <taxon>Dothideales</taxon>
        <taxon>Saccotheciaceae</taxon>
        <taxon>Aureobasidium</taxon>
    </lineage>
</organism>
<feature type="region of interest" description="Disordered" evidence="1">
    <location>
        <begin position="31"/>
        <end position="53"/>
    </location>
</feature>
<protein>
    <submittedName>
        <fullName evidence="2">Uncharacterized protein</fullName>
    </submittedName>
</protein>
<comment type="caution">
    <text evidence="2">The sequence shown here is derived from an EMBL/GenBank/DDBJ whole genome shotgun (WGS) entry which is preliminary data.</text>
</comment>
<accession>A0A9P8KBM7</accession>
<feature type="compositionally biased region" description="Polar residues" evidence="1">
    <location>
        <begin position="357"/>
        <end position="368"/>
    </location>
</feature>
<feature type="region of interest" description="Disordered" evidence="1">
    <location>
        <begin position="195"/>
        <end position="381"/>
    </location>
</feature>
<evidence type="ECO:0000313" key="2">
    <source>
        <dbReference type="EMBL" id="KAH0229651.1"/>
    </source>
</evidence>
<feature type="non-terminal residue" evidence="2">
    <location>
        <position position="573"/>
    </location>
</feature>
<name>A0A9P8KBM7_AURME</name>
<evidence type="ECO:0000313" key="3">
    <source>
        <dbReference type="Proteomes" id="UP000767238"/>
    </source>
</evidence>
<dbReference type="EMBL" id="JAHFYH010000007">
    <property type="protein sequence ID" value="KAH0229651.1"/>
    <property type="molecule type" value="Genomic_DNA"/>
</dbReference>